<feature type="transmembrane region" description="Helical" evidence="11">
    <location>
        <begin position="810"/>
        <end position="833"/>
    </location>
</feature>
<dbReference type="PROSITE" id="PS50893">
    <property type="entry name" value="ABC_TRANSPORTER_2"/>
    <property type="match status" value="2"/>
</dbReference>
<dbReference type="InterPro" id="IPR003593">
    <property type="entry name" value="AAA+_ATPase"/>
</dbReference>
<dbReference type="GO" id="GO:0090374">
    <property type="term" value="P:oligopeptide export from mitochondrion"/>
    <property type="evidence" value="ECO:0007669"/>
    <property type="project" value="TreeGrafter"/>
</dbReference>
<sequence>MKEIVTQSHFKEGLKYLTSAFKPDLAFARLIPSHFFHIRIAQLSRPPLIGQPDLFWMSHEKDVTITSQDQQPNSKPEPTQEKRPISSATASSSDKDVPAKSPEVSSAEQVVEKKTGEDGKDVKNDETDYSSKATRKTEFKHFLRIFLHTTTSDRILLGLAAIAQAGTGTTLPLMNIVFVTSSSILFLAAVYGIIVPIIIKKTKATEQADEKAASIAGEALGSKYAGWIEESRKRGLKIGPYQGVQFAPLFFGIFSTMALCFWFGFKLYTSGKIDDISTIVIVLNSVMMTSFAISQTAAPILAVTKSTAAATDFYAVIDAPKPNTSGLKEPEISARNDIELENVTFAYPSRPHIKVVDDLSMQFEAGKITAIVGASGSGKSTIVGLLERWYELDNSTLYKLPDSVVVDEKEKKRKEEEEKLKPKEPEQPAVKLGGKILVGGKNLNSIDLKWWRSQIGLVQQEPFIFNDTIRKNVEFGLIGSEWEDADVETKNRLVEEACKEAFADEYISRLPLGYETQVGDSGIKLSGGQRQRLAIARSIIKRPKILILDEATSAIDVRGEKLVQQALDRVAQGRTTITIAHRLSTIKKADKIVVLRKGKVIETGTHDSLLSDENGAYWALVNAQKLTMGDRFESENELTDHKDEELVLSKEMSRASGIETVEKVEWKNKGFFKSFGVLVVEQKQRWRWYLVLSAGCAGAASANSLQAWFFSKLLTVVTIVDGTLQATVNHWSLLFFILGIGSGISYFLLGYSSNQISVHIASTYRQEYFESILDKPVTFFDDEANSSGSLTSRVSNDPTQLQQLLGINMAMVLTLLAVFVIMPITLTCAYFRLKFEIQFESLNQAVFAESSKFAAESINAFRTVSSLTLEDMIAKRYEMLLRQHVGAAFKKSRFTTMVFAFSDSTNLLLMALIFWYGGGLLAKYEYNPVQFFVIYIAVVNGSESSGSLLSFGPNMAQAAQAANRILSFRIRADNKKGAGFDVKSAEGGVKIELKDVWFRYPTRDVGIFQGLNLTIQKGQFAALVGPSGCGKTSIVSLLEQFYPIQRGKILCNGLDIASLDTRAYRKMISLVAQEPTLFQGTIKENILLGVPEDTTRALIRDPKILLLDEATSSLDSESEKLVQAAFERAGVGRTMVVVAHRLATVQRADVIFVLGEGRVLEQGSHKELVGRRGVYWEMCQSQALDR</sequence>
<dbReference type="GO" id="GO:0016887">
    <property type="term" value="F:ATP hydrolysis activity"/>
    <property type="evidence" value="ECO:0007669"/>
    <property type="project" value="InterPro"/>
</dbReference>
<protein>
    <submittedName>
        <fullName evidence="14">Putative Multidrug resistance protein 1</fullName>
    </submittedName>
</protein>
<dbReference type="SMART" id="SM00382">
    <property type="entry name" value="AAA"/>
    <property type="match status" value="2"/>
</dbReference>
<dbReference type="GO" id="GO:0005743">
    <property type="term" value="C:mitochondrial inner membrane"/>
    <property type="evidence" value="ECO:0007669"/>
    <property type="project" value="TreeGrafter"/>
</dbReference>
<dbReference type="OrthoDB" id="6500128at2759"/>
<dbReference type="InterPro" id="IPR039421">
    <property type="entry name" value="Type_1_exporter"/>
</dbReference>
<dbReference type="PROSITE" id="PS00211">
    <property type="entry name" value="ABC_TRANSPORTER_1"/>
    <property type="match status" value="1"/>
</dbReference>
<accession>H0EDI0</accession>
<dbReference type="InParanoid" id="H0EDI0"/>
<organism evidence="14 15">
    <name type="scientific">Glarea lozoyensis (strain ATCC 74030 / MF5533)</name>
    <dbReference type="NCBI Taxonomy" id="1104152"/>
    <lineage>
        <taxon>Eukaryota</taxon>
        <taxon>Fungi</taxon>
        <taxon>Dikarya</taxon>
        <taxon>Ascomycota</taxon>
        <taxon>Pezizomycotina</taxon>
        <taxon>Leotiomycetes</taxon>
        <taxon>Helotiales</taxon>
        <taxon>Helotiaceae</taxon>
        <taxon>Glarea</taxon>
    </lineage>
</organism>
<evidence type="ECO:0000256" key="8">
    <source>
        <dbReference type="ARBA" id="ARBA00022989"/>
    </source>
</evidence>
<evidence type="ECO:0000313" key="14">
    <source>
        <dbReference type="EMBL" id="EHL03406.1"/>
    </source>
</evidence>
<dbReference type="CDD" id="cd18578">
    <property type="entry name" value="ABC_6TM_Pgp_ABCB1_D2_like"/>
    <property type="match status" value="1"/>
</dbReference>
<dbReference type="AlphaFoldDB" id="H0EDI0"/>
<keyword evidence="9 11" id="KW-0472">Membrane</keyword>
<keyword evidence="4 11" id="KW-0812">Transmembrane</keyword>
<keyword evidence="3" id="KW-0813">Transport</keyword>
<evidence type="ECO:0000256" key="10">
    <source>
        <dbReference type="SAM" id="MobiDB-lite"/>
    </source>
</evidence>
<feature type="domain" description="ABC transmembrane type-1" evidence="13">
    <location>
        <begin position="690"/>
        <end position="957"/>
    </location>
</feature>
<feature type="compositionally biased region" description="Basic and acidic residues" evidence="10">
    <location>
        <begin position="110"/>
        <end position="126"/>
    </location>
</feature>
<evidence type="ECO:0000256" key="9">
    <source>
        <dbReference type="ARBA" id="ARBA00023136"/>
    </source>
</evidence>
<keyword evidence="15" id="KW-1185">Reference proteome</keyword>
<keyword evidence="6" id="KW-0547">Nucleotide-binding</keyword>
<dbReference type="Proteomes" id="UP000005446">
    <property type="component" value="Unassembled WGS sequence"/>
</dbReference>
<dbReference type="PROSITE" id="PS50929">
    <property type="entry name" value="ABC_TM1F"/>
    <property type="match status" value="1"/>
</dbReference>
<dbReference type="GO" id="GO:0015421">
    <property type="term" value="F:ABC-type oligopeptide transporter activity"/>
    <property type="evidence" value="ECO:0007669"/>
    <property type="project" value="TreeGrafter"/>
</dbReference>
<evidence type="ECO:0000313" key="15">
    <source>
        <dbReference type="Proteomes" id="UP000005446"/>
    </source>
</evidence>
<keyword evidence="5" id="KW-0677">Repeat</keyword>
<evidence type="ECO:0000256" key="11">
    <source>
        <dbReference type="SAM" id="Phobius"/>
    </source>
</evidence>
<comment type="similarity">
    <text evidence="2">Belongs to the ABC transporter superfamily. ABCB family. Multidrug resistance exporter (TC 3.A.1.201) subfamily.</text>
</comment>
<dbReference type="HOGENOM" id="CLU_000604_17_8_1"/>
<feature type="transmembrane region" description="Helical" evidence="11">
    <location>
        <begin position="688"/>
        <end position="710"/>
    </location>
</feature>
<dbReference type="SUPFAM" id="SSF52540">
    <property type="entry name" value="P-loop containing nucleoside triphosphate hydrolases"/>
    <property type="match status" value="3"/>
</dbReference>
<dbReference type="InterPro" id="IPR003439">
    <property type="entry name" value="ABC_transporter-like_ATP-bd"/>
</dbReference>
<dbReference type="Gene3D" id="1.20.1560.10">
    <property type="entry name" value="ABC transporter type 1, transmembrane domain"/>
    <property type="match status" value="1"/>
</dbReference>
<dbReference type="Gene3D" id="3.40.50.300">
    <property type="entry name" value="P-loop containing nucleotide triphosphate hydrolases"/>
    <property type="match status" value="3"/>
</dbReference>
<evidence type="ECO:0000256" key="3">
    <source>
        <dbReference type="ARBA" id="ARBA00022448"/>
    </source>
</evidence>
<feature type="compositionally biased region" description="Polar residues" evidence="10">
    <location>
        <begin position="65"/>
        <end position="77"/>
    </location>
</feature>
<reference evidence="14 15" key="1">
    <citation type="journal article" date="2012" name="Eukaryot. Cell">
        <title>Genome sequence of the fungus Glarea lozoyensis: the first genome sequence of a species from the Helotiaceae family.</title>
        <authorList>
            <person name="Youssar L."/>
            <person name="Gruening B.A."/>
            <person name="Erxleben A."/>
            <person name="Guenther S."/>
            <person name="Huettel W."/>
        </authorList>
    </citation>
    <scope>NUCLEOTIDE SEQUENCE [LARGE SCALE GENOMIC DNA]</scope>
    <source>
        <strain evidence="15">ATCC 74030 / MF5533</strain>
    </source>
</reference>
<dbReference type="InterPro" id="IPR027417">
    <property type="entry name" value="P-loop_NTPase"/>
</dbReference>
<evidence type="ECO:0000256" key="7">
    <source>
        <dbReference type="ARBA" id="ARBA00022840"/>
    </source>
</evidence>
<evidence type="ECO:0000256" key="5">
    <source>
        <dbReference type="ARBA" id="ARBA00022737"/>
    </source>
</evidence>
<feature type="transmembrane region" description="Helical" evidence="11">
    <location>
        <begin position="176"/>
        <end position="199"/>
    </location>
</feature>
<feature type="transmembrane region" description="Helical" evidence="11">
    <location>
        <begin position="276"/>
        <end position="293"/>
    </location>
</feature>
<dbReference type="PANTHER" id="PTHR43394:SF11">
    <property type="entry name" value="ATP-BINDING CASSETTE TRANSPORTER"/>
    <property type="match status" value="1"/>
</dbReference>
<evidence type="ECO:0000256" key="4">
    <source>
        <dbReference type="ARBA" id="ARBA00022692"/>
    </source>
</evidence>
<comment type="subcellular location">
    <subcellularLocation>
        <location evidence="1">Membrane</location>
        <topology evidence="1">Multi-pass membrane protein</topology>
    </subcellularLocation>
</comment>
<evidence type="ECO:0000256" key="2">
    <source>
        <dbReference type="ARBA" id="ARBA00007577"/>
    </source>
</evidence>
<dbReference type="GO" id="GO:0005524">
    <property type="term" value="F:ATP binding"/>
    <property type="evidence" value="ECO:0007669"/>
    <property type="project" value="UniProtKB-KW"/>
</dbReference>
<keyword evidence="8 11" id="KW-1133">Transmembrane helix</keyword>
<dbReference type="SUPFAM" id="SSF90123">
    <property type="entry name" value="ABC transporter transmembrane region"/>
    <property type="match status" value="2"/>
</dbReference>
<feature type="domain" description="ABC transporter" evidence="12">
    <location>
        <begin position="338"/>
        <end position="622"/>
    </location>
</feature>
<feature type="transmembrane region" description="Helical" evidence="11">
    <location>
        <begin position="142"/>
        <end position="164"/>
    </location>
</feature>
<feature type="domain" description="ABC transporter" evidence="12">
    <location>
        <begin position="991"/>
        <end position="1181"/>
    </location>
</feature>
<evidence type="ECO:0000256" key="6">
    <source>
        <dbReference type="ARBA" id="ARBA00022741"/>
    </source>
</evidence>
<dbReference type="PANTHER" id="PTHR43394">
    <property type="entry name" value="ATP-DEPENDENT PERMEASE MDL1, MITOCHONDRIAL"/>
    <property type="match status" value="1"/>
</dbReference>
<proteinExistence type="inferred from homology"/>
<dbReference type="InterPro" id="IPR036640">
    <property type="entry name" value="ABC1_TM_sf"/>
</dbReference>
<feature type="transmembrane region" description="Helical" evidence="11">
    <location>
        <begin position="730"/>
        <end position="749"/>
    </location>
</feature>
<evidence type="ECO:0000259" key="13">
    <source>
        <dbReference type="PROSITE" id="PS50929"/>
    </source>
</evidence>
<feature type="region of interest" description="Disordered" evidence="10">
    <location>
        <begin position="65"/>
        <end position="130"/>
    </location>
</feature>
<comment type="caution">
    <text evidence="14">The sequence shown here is derived from an EMBL/GenBank/DDBJ whole genome shotgun (WGS) entry which is preliminary data.</text>
</comment>
<feature type="transmembrane region" description="Helical" evidence="11">
    <location>
        <begin position="243"/>
        <end position="264"/>
    </location>
</feature>
<gene>
    <name evidence="14" type="ORF">M7I_0629</name>
</gene>
<dbReference type="InterPro" id="IPR017871">
    <property type="entry name" value="ABC_transporter-like_CS"/>
</dbReference>
<keyword evidence="7" id="KW-0067">ATP-binding</keyword>
<dbReference type="FunCoup" id="H0EDI0">
    <property type="interactions" value="462"/>
</dbReference>
<dbReference type="InterPro" id="IPR011527">
    <property type="entry name" value="ABC1_TM_dom"/>
</dbReference>
<name>H0EDI0_GLAL7</name>
<dbReference type="Pfam" id="PF00005">
    <property type="entry name" value="ABC_tran"/>
    <property type="match status" value="2"/>
</dbReference>
<dbReference type="Pfam" id="PF00664">
    <property type="entry name" value="ABC_membrane"/>
    <property type="match status" value="1"/>
</dbReference>
<dbReference type="EMBL" id="AGUE01000010">
    <property type="protein sequence ID" value="EHL03406.1"/>
    <property type="molecule type" value="Genomic_DNA"/>
</dbReference>
<evidence type="ECO:0000259" key="12">
    <source>
        <dbReference type="PROSITE" id="PS50893"/>
    </source>
</evidence>
<evidence type="ECO:0000256" key="1">
    <source>
        <dbReference type="ARBA" id="ARBA00004141"/>
    </source>
</evidence>